<dbReference type="RefSeq" id="XP_065328589.1">
    <property type="nucleotide sequence ID" value="XM_065472517.1"/>
</dbReference>
<dbReference type="GeneID" id="90540244"/>
<sequence>MNMNYLVLFNILTIVKSSHAEHVNEGAAENEVIDIGNETVKDKHEELDEKPVDKDENEDADIKNLVIDDHPVGIKKEYLNVIEFVDMISDIMNIETDPQKDVLIGIYTYFDGQIDQKSLLFTAASLLNTDNFTKMVDPDDNNKYKRRGLLRIKDSCNYKLLTKLSGIEDYYNYPEKLEETNTQTVCDTIKYYGYVMKDDYTVRNYLRVMGEGDYGQIKDMPDVVNLVRLYEDFKRLFVL</sequence>
<feature type="signal peptide" evidence="1">
    <location>
        <begin position="1"/>
        <end position="20"/>
    </location>
</feature>
<dbReference type="EMBL" id="CP142726">
    <property type="protein sequence ID" value="WUR02444.1"/>
    <property type="molecule type" value="Genomic_DNA"/>
</dbReference>
<keyword evidence="1" id="KW-0732">Signal</keyword>
<protein>
    <submittedName>
        <fullName evidence="2">Spore wall protein 25-like</fullName>
    </submittedName>
</protein>
<dbReference type="KEGG" id="vnx:VNE69_01380"/>
<dbReference type="Proteomes" id="UP001334084">
    <property type="component" value="Chromosome 1"/>
</dbReference>
<keyword evidence="3" id="KW-1185">Reference proteome</keyword>
<organism evidence="2 3">
    <name type="scientific">Vairimorpha necatrix</name>
    <dbReference type="NCBI Taxonomy" id="6039"/>
    <lineage>
        <taxon>Eukaryota</taxon>
        <taxon>Fungi</taxon>
        <taxon>Fungi incertae sedis</taxon>
        <taxon>Microsporidia</taxon>
        <taxon>Nosematidae</taxon>
        <taxon>Vairimorpha</taxon>
    </lineage>
</organism>
<evidence type="ECO:0000256" key="1">
    <source>
        <dbReference type="SAM" id="SignalP"/>
    </source>
</evidence>
<reference evidence="2" key="1">
    <citation type="journal article" date="2024" name="BMC Genomics">
        <title>Functional annotation of a divergent genome using sequence and structure-based similarity.</title>
        <authorList>
            <person name="Svedberg D."/>
            <person name="Winiger R.R."/>
            <person name="Berg A."/>
            <person name="Sharma H."/>
            <person name="Tellgren-Roth C."/>
            <person name="Debrunner-Vossbrinck B.A."/>
            <person name="Vossbrinck C.R."/>
            <person name="Barandun J."/>
        </authorList>
    </citation>
    <scope>NUCLEOTIDE SEQUENCE</scope>
    <source>
        <strain evidence="2">Illinois isolate</strain>
    </source>
</reference>
<name>A0AAX4J8Y7_9MICR</name>
<proteinExistence type="predicted"/>
<feature type="chain" id="PRO_5043780340" evidence="1">
    <location>
        <begin position="21"/>
        <end position="239"/>
    </location>
</feature>
<evidence type="ECO:0000313" key="2">
    <source>
        <dbReference type="EMBL" id="WUR02444.1"/>
    </source>
</evidence>
<accession>A0AAX4J8Y7</accession>
<evidence type="ECO:0000313" key="3">
    <source>
        <dbReference type="Proteomes" id="UP001334084"/>
    </source>
</evidence>
<dbReference type="AlphaFoldDB" id="A0AAX4J8Y7"/>
<gene>
    <name evidence="2" type="ORF">VNE69_01380</name>
</gene>